<dbReference type="AlphaFoldDB" id="A0A4P9ZMC1"/>
<evidence type="ECO:0000313" key="2">
    <source>
        <dbReference type="Proteomes" id="UP000268162"/>
    </source>
</evidence>
<accession>A0A4P9ZMC1</accession>
<gene>
    <name evidence="1" type="ORF">BJ085DRAFT_27102</name>
</gene>
<evidence type="ECO:0000313" key="1">
    <source>
        <dbReference type="EMBL" id="RKP33410.1"/>
    </source>
</evidence>
<dbReference type="STRING" id="215637.A0A4P9ZMC1"/>
<name>A0A4P9ZMC1_9FUNG</name>
<proteinExistence type="predicted"/>
<organism evidence="1 2">
    <name type="scientific">Dimargaris cristalligena</name>
    <dbReference type="NCBI Taxonomy" id="215637"/>
    <lineage>
        <taxon>Eukaryota</taxon>
        <taxon>Fungi</taxon>
        <taxon>Fungi incertae sedis</taxon>
        <taxon>Zoopagomycota</taxon>
        <taxon>Kickxellomycotina</taxon>
        <taxon>Dimargaritomycetes</taxon>
        <taxon>Dimargaritales</taxon>
        <taxon>Dimargaritaceae</taxon>
        <taxon>Dimargaris</taxon>
    </lineage>
</organism>
<dbReference type="EMBL" id="ML003917">
    <property type="protein sequence ID" value="RKP33410.1"/>
    <property type="molecule type" value="Genomic_DNA"/>
</dbReference>
<sequence length="128" mass="15375">MKSHNRPFLYVWKTLAAVFPHVVCHPERVEGEHFVTNLVFFASNRPIKGFRQPTEREIDDTSLREMAFRYLRERPLIHVEKEFKDQLFPELAPITDRDNMLAHEQTYSAERHWYNMNNIIPVDAWSVY</sequence>
<dbReference type="Proteomes" id="UP000268162">
    <property type="component" value="Unassembled WGS sequence"/>
</dbReference>
<keyword evidence="2" id="KW-1185">Reference proteome</keyword>
<reference evidence="2" key="1">
    <citation type="journal article" date="2018" name="Nat. Microbiol.">
        <title>Leveraging single-cell genomics to expand the fungal tree of life.</title>
        <authorList>
            <person name="Ahrendt S.R."/>
            <person name="Quandt C.A."/>
            <person name="Ciobanu D."/>
            <person name="Clum A."/>
            <person name="Salamov A."/>
            <person name="Andreopoulos B."/>
            <person name="Cheng J.F."/>
            <person name="Woyke T."/>
            <person name="Pelin A."/>
            <person name="Henrissat B."/>
            <person name="Reynolds N.K."/>
            <person name="Benny G.L."/>
            <person name="Smith M.E."/>
            <person name="James T.Y."/>
            <person name="Grigoriev I.V."/>
        </authorList>
    </citation>
    <scope>NUCLEOTIDE SEQUENCE [LARGE SCALE GENOMIC DNA]</scope>
    <source>
        <strain evidence="2">RSA 468</strain>
    </source>
</reference>
<protein>
    <submittedName>
        <fullName evidence="1">Uncharacterized protein</fullName>
    </submittedName>
</protein>